<evidence type="ECO:0000256" key="5">
    <source>
        <dbReference type="SAM" id="Phobius"/>
    </source>
</evidence>
<dbReference type="Proteomes" id="UP001432995">
    <property type="component" value="Unassembled WGS sequence"/>
</dbReference>
<name>A0AAJ1TQH6_9HYPH</name>
<organism evidence="7 9">
    <name type="scientific">Methylobacterium brachiatum</name>
    <dbReference type="NCBI Taxonomy" id="269660"/>
    <lineage>
        <taxon>Bacteria</taxon>
        <taxon>Pseudomonadati</taxon>
        <taxon>Pseudomonadota</taxon>
        <taxon>Alphaproteobacteria</taxon>
        <taxon>Hyphomicrobiales</taxon>
        <taxon>Methylobacteriaceae</taxon>
        <taxon>Methylobacterium</taxon>
    </lineage>
</organism>
<feature type="transmembrane region" description="Helical" evidence="5">
    <location>
        <begin position="6"/>
        <end position="32"/>
    </location>
</feature>
<sequence length="131" mass="13489">MLSQAAVLLTALLFGGMVLYSFGFASFLFSALPAEAAGPLLRRAFPHFYAFVIGCALAGAALTANLDGTSALILGLIAFTALLARQVLMPAINAASDVGNRRRFGVLHTGSVLVTLAHIVGSSAVILRLSA</sequence>
<dbReference type="GeneID" id="90830243"/>
<evidence type="ECO:0000256" key="1">
    <source>
        <dbReference type="ARBA" id="ARBA00004370"/>
    </source>
</evidence>
<reference evidence="7" key="1">
    <citation type="submission" date="2023-07" db="EMBL/GenBank/DDBJ databases">
        <title>Genomic Encyclopedia of Type Strains, Phase IV (KMG-IV): sequencing the most valuable type-strain genomes for metagenomic binning, comparative biology and taxonomic classification.</title>
        <authorList>
            <person name="Goeker M."/>
        </authorList>
    </citation>
    <scope>NUCLEOTIDE SEQUENCE</scope>
    <source>
        <strain evidence="7">DSM 19569</strain>
    </source>
</reference>
<comment type="subcellular location">
    <subcellularLocation>
        <location evidence="1">Membrane</location>
    </subcellularLocation>
</comment>
<evidence type="ECO:0000259" key="6">
    <source>
        <dbReference type="Pfam" id="PF13664"/>
    </source>
</evidence>
<evidence type="ECO:0000313" key="9">
    <source>
        <dbReference type="Proteomes" id="UP001223420"/>
    </source>
</evidence>
<comment type="caution">
    <text evidence="7">The sequence shown here is derived from an EMBL/GenBank/DDBJ whole genome shotgun (WGS) entry which is preliminary data.</text>
</comment>
<dbReference type="EMBL" id="JAUSWL010000008">
    <property type="protein sequence ID" value="MDQ0545212.1"/>
    <property type="molecule type" value="Genomic_DNA"/>
</dbReference>
<feature type="transmembrane region" description="Helical" evidence="5">
    <location>
        <begin position="70"/>
        <end position="92"/>
    </location>
</feature>
<evidence type="ECO:0000313" key="7">
    <source>
        <dbReference type="EMBL" id="MDQ0545212.1"/>
    </source>
</evidence>
<evidence type="ECO:0000313" key="8">
    <source>
        <dbReference type="EMBL" id="MER2288586.1"/>
    </source>
</evidence>
<keyword evidence="4 5" id="KW-0472">Membrane</keyword>
<keyword evidence="3 5" id="KW-1133">Transmembrane helix</keyword>
<protein>
    <submittedName>
        <fullName evidence="8">DUF4149 domain-containing protein</fullName>
    </submittedName>
</protein>
<feature type="domain" description="TMEM205-like" evidence="6">
    <location>
        <begin position="8"/>
        <end position="98"/>
    </location>
</feature>
<evidence type="ECO:0000256" key="2">
    <source>
        <dbReference type="ARBA" id="ARBA00022692"/>
    </source>
</evidence>
<dbReference type="AlphaFoldDB" id="A0AAJ1TQH6"/>
<dbReference type="InterPro" id="IPR025423">
    <property type="entry name" value="TMEM205-like"/>
</dbReference>
<evidence type="ECO:0000313" key="10">
    <source>
        <dbReference type="Proteomes" id="UP001432995"/>
    </source>
</evidence>
<reference evidence="8" key="2">
    <citation type="submission" date="2024-06" db="EMBL/GenBank/DDBJ databases">
        <authorList>
            <person name="Campbell A.G."/>
        </authorList>
    </citation>
    <scope>NUCLEOTIDE SEQUENCE</scope>
    <source>
        <strain evidence="8">EM17</strain>
    </source>
</reference>
<evidence type="ECO:0000256" key="3">
    <source>
        <dbReference type="ARBA" id="ARBA00022989"/>
    </source>
</evidence>
<dbReference type="EMBL" id="JBELQD010000008">
    <property type="protein sequence ID" value="MER2288586.1"/>
    <property type="molecule type" value="Genomic_DNA"/>
</dbReference>
<feature type="transmembrane region" description="Helical" evidence="5">
    <location>
        <begin position="44"/>
        <end position="64"/>
    </location>
</feature>
<dbReference type="GO" id="GO:0016020">
    <property type="term" value="C:membrane"/>
    <property type="evidence" value="ECO:0007669"/>
    <property type="project" value="UniProtKB-SubCell"/>
</dbReference>
<evidence type="ECO:0000256" key="4">
    <source>
        <dbReference type="ARBA" id="ARBA00023136"/>
    </source>
</evidence>
<dbReference type="Pfam" id="PF13664">
    <property type="entry name" value="DUF4149"/>
    <property type="match status" value="1"/>
</dbReference>
<proteinExistence type="predicted"/>
<dbReference type="RefSeq" id="WP_007558240.1">
    <property type="nucleotide sequence ID" value="NZ_FOQW01000002.1"/>
</dbReference>
<dbReference type="Proteomes" id="UP001223420">
    <property type="component" value="Unassembled WGS sequence"/>
</dbReference>
<feature type="transmembrane region" description="Helical" evidence="5">
    <location>
        <begin position="104"/>
        <end position="127"/>
    </location>
</feature>
<gene>
    <name evidence="8" type="ORF">ABS770_09980</name>
    <name evidence="7" type="ORF">QO001_004155</name>
</gene>
<keyword evidence="2 5" id="KW-0812">Transmembrane</keyword>
<keyword evidence="10" id="KW-1185">Reference proteome</keyword>
<accession>A0AAJ1TQH6</accession>